<organism evidence="2 3">
    <name type="scientific">Paraglomus brasilianum</name>
    <dbReference type="NCBI Taxonomy" id="144538"/>
    <lineage>
        <taxon>Eukaryota</taxon>
        <taxon>Fungi</taxon>
        <taxon>Fungi incertae sedis</taxon>
        <taxon>Mucoromycota</taxon>
        <taxon>Glomeromycotina</taxon>
        <taxon>Glomeromycetes</taxon>
        <taxon>Paraglomerales</taxon>
        <taxon>Paraglomeraceae</taxon>
        <taxon>Paraglomus</taxon>
    </lineage>
</organism>
<protein>
    <submittedName>
        <fullName evidence="2">6115_t:CDS:1</fullName>
    </submittedName>
</protein>
<dbReference type="AlphaFoldDB" id="A0A9N9GPU7"/>
<reference evidence="2" key="1">
    <citation type="submission" date="2021-06" db="EMBL/GenBank/DDBJ databases">
        <authorList>
            <person name="Kallberg Y."/>
            <person name="Tangrot J."/>
            <person name="Rosling A."/>
        </authorList>
    </citation>
    <scope>NUCLEOTIDE SEQUENCE</scope>
    <source>
        <strain evidence="2">BR232B</strain>
    </source>
</reference>
<dbReference type="Pfam" id="PF22693">
    <property type="entry name" value="MACPF_1"/>
    <property type="match status" value="1"/>
</dbReference>
<keyword evidence="3" id="KW-1185">Reference proteome</keyword>
<feature type="domain" description="MACPF-like" evidence="1">
    <location>
        <begin position="75"/>
        <end position="325"/>
    </location>
</feature>
<comment type="caution">
    <text evidence="2">The sequence shown here is derived from an EMBL/GenBank/DDBJ whole genome shotgun (WGS) entry which is preliminary data.</text>
</comment>
<evidence type="ECO:0000259" key="1">
    <source>
        <dbReference type="Pfam" id="PF22693"/>
    </source>
</evidence>
<sequence length="563" mass="64027">MTLEKIREELSHESIMKFDMYFCNERSPNEIPRNQEANTCLYEILVDNNNLCIKRSKKLEEVMPRLINEKKLDCGIRWTEDGPKQSDNIAFKFNRYEFGTQHTEYRCTFENSNKKLCENGIEWKLNLNMSWLPFTGSMGAHCAQKGSNGVEHKSCRILERYSRMTLLMKKEHIKPSDEFTDDVEQALNLGSQEERRDALNEVCAKYGHFWARTVQLGGLIIKNEQEHKETNVHSTGRAIGIGATLGTTLLETEGGINRNNETLNQNLSRNSDKNIAVVGGDETAYKRDDTDQWEKTLEDCFTWKIVDYEDIVSIFEIFEETTRNAIIKAFGPRICYYGINELKLSRKTLYLCVRPLKINSDVWKGISQHQIFAEVMCDDKSDAIFAVNIEQKAIGPPNIHVSKVRESKSGGFNNLFGKSCYTLKIAYIITGYPQSFISQTVDELPVEVDVVEGEKRDDKFVASLPMIPNIQGFNQRVVLITCYVTQQIMRAGNMIFAVHLHKDDTNITEVCISDTRNNNNKEQTIAGQFTPPNGNMAGRSKEAKMNIDVVGAKVGEVAPEASV</sequence>
<name>A0A9N9GPU7_9GLOM</name>
<evidence type="ECO:0000313" key="3">
    <source>
        <dbReference type="Proteomes" id="UP000789739"/>
    </source>
</evidence>
<dbReference type="Proteomes" id="UP000789739">
    <property type="component" value="Unassembled WGS sequence"/>
</dbReference>
<dbReference type="OrthoDB" id="2449940at2759"/>
<accession>A0A9N9GPU7</accession>
<proteinExistence type="predicted"/>
<gene>
    <name evidence="2" type="ORF">PBRASI_LOCUS8721</name>
</gene>
<evidence type="ECO:0000313" key="2">
    <source>
        <dbReference type="EMBL" id="CAG8621259.1"/>
    </source>
</evidence>
<dbReference type="InterPro" id="IPR054586">
    <property type="entry name" value="MACPF_1_fungal"/>
</dbReference>
<dbReference type="EMBL" id="CAJVPI010001633">
    <property type="protein sequence ID" value="CAG8621259.1"/>
    <property type="molecule type" value="Genomic_DNA"/>
</dbReference>